<keyword evidence="1" id="KW-0378">Hydrolase</keyword>
<dbReference type="PROSITE" id="PS51194">
    <property type="entry name" value="HELICASE_CTER"/>
    <property type="match status" value="1"/>
</dbReference>
<dbReference type="CDD" id="cd18793">
    <property type="entry name" value="SF2_C_SNF"/>
    <property type="match status" value="1"/>
</dbReference>
<dbReference type="Pfam" id="PF04851">
    <property type="entry name" value="ResIII"/>
    <property type="match status" value="1"/>
</dbReference>
<sequence length="692" mass="80154">MPHGVYENIECNIGKHPPFSPQEHQSELLDYFLNKSKYKGIVAFHRLGSGKSCSSIMISDQMIRASKTKKVFVMTPGSLRQNFIEEYCEKCGYKPKYLKKYYTFITTNYSVGERLPDLNGGLVIIDEVHNLINGVKNQSKHATLIYNKLMNSNCRILALTGTPVFNYIWEWPFLGNLLKPGSFTKMIRHGELDREAFMTKFVIDNDGNVKPKNPKMFAIKLRGIISYFPGRGGGYYPEVIHETPIQVRMTPLQNENYWSISEWESDIRVKGPPKKSLLRTDPKTYYDKMEEFIMASKYIMSRFYSNFYYPDEFRSSKTPATRDEVHHIGKVLKYKYKPTGEVNEKKKYFVDMLYDMELQRLKLEGVVFTKKNEKSLSKKIMKTVERQVKKHVTTEYEMQNIGWIDKRQFANHKLVDVYSRKMSAVITNILAHWKSKHVVFTFFKTKAGVNMLHALFKMCGIKTEIYSGDISDTKRKKILKDFNAEKNRYGDKIKILLVTEAGAEGINLLETQHMHIVESSTREMKIQQAIGRVVRYKSHMVDGRKPMPKNEQVVHIWRYWSTSDPEPYTLKRSFTDNEGNVTKSEKVIVDKTTVDEILYKIGIFSVNTMQSFLSLLKKASVTSYDKAQDKNNRLKDYGVIPINPVMDAAYKISDQRYYDNAPKIQGEISVNMAQLVEDLGNATDEEPDDPGK</sequence>
<feature type="domain" description="Helicase ATP-binding" evidence="2">
    <location>
        <begin position="32"/>
        <end position="181"/>
    </location>
</feature>
<dbReference type="Gene3D" id="3.40.50.300">
    <property type="entry name" value="P-loop containing nucleotide triphosphate hydrolases"/>
    <property type="match status" value="2"/>
</dbReference>
<proteinExistence type="predicted"/>
<dbReference type="PROSITE" id="PS51192">
    <property type="entry name" value="HELICASE_ATP_BIND_1"/>
    <property type="match status" value="1"/>
</dbReference>
<dbReference type="InterPro" id="IPR014001">
    <property type="entry name" value="Helicase_ATP-bd"/>
</dbReference>
<accession>A0A6C0JSL3</accession>
<feature type="domain" description="Helicase C-terminal" evidence="3">
    <location>
        <begin position="421"/>
        <end position="595"/>
    </location>
</feature>
<dbReference type="PANTHER" id="PTHR10799">
    <property type="entry name" value="SNF2/RAD54 HELICASE FAMILY"/>
    <property type="match status" value="1"/>
</dbReference>
<evidence type="ECO:0000259" key="3">
    <source>
        <dbReference type="PROSITE" id="PS51194"/>
    </source>
</evidence>
<dbReference type="InterPro" id="IPR049730">
    <property type="entry name" value="SNF2/RAD54-like_C"/>
</dbReference>
<dbReference type="SMART" id="SM00487">
    <property type="entry name" value="DEXDc"/>
    <property type="match status" value="1"/>
</dbReference>
<protein>
    <recommendedName>
        <fullName evidence="5">Helicase</fullName>
    </recommendedName>
</protein>
<evidence type="ECO:0000256" key="1">
    <source>
        <dbReference type="ARBA" id="ARBA00022801"/>
    </source>
</evidence>
<dbReference type="InterPro" id="IPR006935">
    <property type="entry name" value="Helicase/UvrB_N"/>
</dbReference>
<dbReference type="GO" id="GO:0005524">
    <property type="term" value="F:ATP binding"/>
    <property type="evidence" value="ECO:0007669"/>
    <property type="project" value="InterPro"/>
</dbReference>
<evidence type="ECO:0008006" key="5">
    <source>
        <dbReference type="Google" id="ProtNLM"/>
    </source>
</evidence>
<dbReference type="InterPro" id="IPR001650">
    <property type="entry name" value="Helicase_C-like"/>
</dbReference>
<dbReference type="InterPro" id="IPR027417">
    <property type="entry name" value="P-loop_NTPase"/>
</dbReference>
<dbReference type="Pfam" id="PF00271">
    <property type="entry name" value="Helicase_C"/>
    <property type="match status" value="1"/>
</dbReference>
<dbReference type="AlphaFoldDB" id="A0A6C0JSL3"/>
<reference evidence="4" key="1">
    <citation type="journal article" date="2020" name="Nature">
        <title>Giant virus diversity and host interactions through global metagenomics.</title>
        <authorList>
            <person name="Schulz F."/>
            <person name="Roux S."/>
            <person name="Paez-Espino D."/>
            <person name="Jungbluth S."/>
            <person name="Walsh D.A."/>
            <person name="Denef V.J."/>
            <person name="McMahon K.D."/>
            <person name="Konstantinidis K.T."/>
            <person name="Eloe-Fadrosh E.A."/>
            <person name="Kyrpides N.C."/>
            <person name="Woyke T."/>
        </authorList>
    </citation>
    <scope>NUCLEOTIDE SEQUENCE</scope>
    <source>
        <strain evidence="4">GVMAG-S-1038524-41</strain>
    </source>
</reference>
<dbReference type="EMBL" id="MN740668">
    <property type="protein sequence ID" value="QHU06878.1"/>
    <property type="molecule type" value="Genomic_DNA"/>
</dbReference>
<dbReference type="GO" id="GO:0016787">
    <property type="term" value="F:hydrolase activity"/>
    <property type="evidence" value="ECO:0007669"/>
    <property type="project" value="UniProtKB-KW"/>
</dbReference>
<evidence type="ECO:0000313" key="4">
    <source>
        <dbReference type="EMBL" id="QHU06878.1"/>
    </source>
</evidence>
<name>A0A6C0JSL3_9ZZZZ</name>
<dbReference type="SMART" id="SM00490">
    <property type="entry name" value="HELICc"/>
    <property type="match status" value="1"/>
</dbReference>
<dbReference type="SUPFAM" id="SSF52540">
    <property type="entry name" value="P-loop containing nucleoside triphosphate hydrolases"/>
    <property type="match status" value="2"/>
</dbReference>
<dbReference type="GO" id="GO:0003677">
    <property type="term" value="F:DNA binding"/>
    <property type="evidence" value="ECO:0007669"/>
    <property type="project" value="InterPro"/>
</dbReference>
<organism evidence="4">
    <name type="scientific">viral metagenome</name>
    <dbReference type="NCBI Taxonomy" id="1070528"/>
    <lineage>
        <taxon>unclassified sequences</taxon>
        <taxon>metagenomes</taxon>
        <taxon>organismal metagenomes</taxon>
    </lineage>
</organism>
<evidence type="ECO:0000259" key="2">
    <source>
        <dbReference type="PROSITE" id="PS51192"/>
    </source>
</evidence>